<dbReference type="HOGENOM" id="CLU_3182427_0_0_3"/>
<gene>
    <name evidence="1" type="ORF">MC7420_626</name>
</gene>
<name>B4VLR7_9CYAN</name>
<dbReference type="AlphaFoldDB" id="B4VLR7"/>
<dbReference type="Proteomes" id="UP000003835">
    <property type="component" value="Unassembled WGS sequence"/>
</dbReference>
<accession>B4VLR7</accession>
<evidence type="ECO:0000313" key="2">
    <source>
        <dbReference type="Proteomes" id="UP000003835"/>
    </source>
</evidence>
<keyword evidence="2" id="KW-1185">Reference proteome</keyword>
<dbReference type="STRING" id="118168.MC7420_626"/>
<organism evidence="1 2">
    <name type="scientific">Coleofasciculus chthonoplastes PCC 7420</name>
    <dbReference type="NCBI Taxonomy" id="118168"/>
    <lineage>
        <taxon>Bacteria</taxon>
        <taxon>Bacillati</taxon>
        <taxon>Cyanobacteriota</taxon>
        <taxon>Cyanophyceae</taxon>
        <taxon>Coleofasciculales</taxon>
        <taxon>Coleofasciculaceae</taxon>
        <taxon>Coleofasciculus</taxon>
    </lineage>
</organism>
<dbReference type="EMBL" id="DS989844">
    <property type="protein sequence ID" value="EDX77489.1"/>
    <property type="molecule type" value="Genomic_DNA"/>
</dbReference>
<protein>
    <submittedName>
        <fullName evidence="1">Uncharacterized protein</fullName>
    </submittedName>
</protein>
<sequence length="46" mass="5197">MFQSLIGIIEDFDAYRLGWGRVSCMFQSLIGIIEDFDGKTVNPLIS</sequence>
<evidence type="ECO:0000313" key="1">
    <source>
        <dbReference type="EMBL" id="EDX77489.1"/>
    </source>
</evidence>
<reference evidence="1 2" key="1">
    <citation type="submission" date="2008-07" db="EMBL/GenBank/DDBJ databases">
        <authorList>
            <person name="Tandeau de Marsac N."/>
            <person name="Ferriera S."/>
            <person name="Johnson J."/>
            <person name="Kravitz S."/>
            <person name="Beeson K."/>
            <person name="Sutton G."/>
            <person name="Rogers Y.-H."/>
            <person name="Friedman R."/>
            <person name="Frazier M."/>
            <person name="Venter J.C."/>
        </authorList>
    </citation>
    <scope>NUCLEOTIDE SEQUENCE [LARGE SCALE GENOMIC DNA]</scope>
    <source>
        <strain evidence="1 2">PCC 7420</strain>
    </source>
</reference>
<proteinExistence type="predicted"/>